<evidence type="ECO:0000256" key="9">
    <source>
        <dbReference type="ARBA" id="ARBA00023136"/>
    </source>
</evidence>
<comment type="subcellular location">
    <subcellularLocation>
        <location evidence="1">Membrane</location>
        <topology evidence="1">Multi-pass membrane protein</topology>
    </subcellularLocation>
</comment>
<keyword evidence="16" id="KW-1185">Reference proteome</keyword>
<reference evidence="15 16" key="1">
    <citation type="submission" date="2020-08" db="EMBL/GenBank/DDBJ databases">
        <title>Genomic Encyclopedia of Type Strains, Phase IV (KMG-IV): sequencing the most valuable type-strain genomes for metagenomic binning, comparative biology and taxonomic classification.</title>
        <authorList>
            <person name="Goeker M."/>
        </authorList>
    </citation>
    <scope>NUCLEOTIDE SEQUENCE [LARGE SCALE GENOMIC DNA]</scope>
    <source>
        <strain evidence="15 16">DSM 105074</strain>
    </source>
</reference>
<keyword evidence="9 12" id="KW-0472">Membrane</keyword>
<keyword evidence="10 15" id="KW-0407">Ion channel</keyword>
<dbReference type="PANTHER" id="PTHR11767:SF102">
    <property type="entry name" value="INWARDLY RECTIFYING POTASSIUM CHANNEL 1, ISOFORM F"/>
    <property type="match status" value="1"/>
</dbReference>
<protein>
    <submittedName>
        <fullName evidence="15">Inward rectifier potassium channel</fullName>
    </submittedName>
</protein>
<organism evidence="15 16">
    <name type="scientific">Rhabdobacter roseus</name>
    <dbReference type="NCBI Taxonomy" id="1655419"/>
    <lineage>
        <taxon>Bacteria</taxon>
        <taxon>Pseudomonadati</taxon>
        <taxon>Bacteroidota</taxon>
        <taxon>Cytophagia</taxon>
        <taxon>Cytophagales</taxon>
        <taxon>Cytophagaceae</taxon>
        <taxon>Rhabdobacter</taxon>
    </lineage>
</organism>
<dbReference type="SUPFAM" id="SSF81324">
    <property type="entry name" value="Voltage-gated potassium channels"/>
    <property type="match status" value="1"/>
</dbReference>
<dbReference type="InterPro" id="IPR016449">
    <property type="entry name" value="K_chnl_inward-rec_Kir"/>
</dbReference>
<keyword evidence="3" id="KW-0633">Potassium transport</keyword>
<dbReference type="AlphaFoldDB" id="A0A840TVK4"/>
<evidence type="ECO:0000313" key="16">
    <source>
        <dbReference type="Proteomes" id="UP000557307"/>
    </source>
</evidence>
<evidence type="ECO:0000256" key="2">
    <source>
        <dbReference type="ARBA" id="ARBA00022448"/>
    </source>
</evidence>
<feature type="region of interest" description="Disordered" evidence="11">
    <location>
        <begin position="1"/>
        <end position="27"/>
    </location>
</feature>
<dbReference type="GO" id="GO:0034702">
    <property type="term" value="C:monoatomic ion channel complex"/>
    <property type="evidence" value="ECO:0007669"/>
    <property type="project" value="UniProtKB-KW"/>
</dbReference>
<dbReference type="Pfam" id="PF17655">
    <property type="entry name" value="IRK_C"/>
    <property type="match status" value="1"/>
</dbReference>
<evidence type="ECO:0000256" key="6">
    <source>
        <dbReference type="ARBA" id="ARBA00022958"/>
    </source>
</evidence>
<dbReference type="EMBL" id="JACHGF010000006">
    <property type="protein sequence ID" value="MBB5285612.1"/>
    <property type="molecule type" value="Genomic_DNA"/>
</dbReference>
<feature type="domain" description="Potassium channel" evidence="13">
    <location>
        <begin position="74"/>
        <end position="154"/>
    </location>
</feature>
<gene>
    <name evidence="15" type="ORF">HNQ92_003772</name>
</gene>
<dbReference type="Proteomes" id="UP000557307">
    <property type="component" value="Unassembled WGS sequence"/>
</dbReference>
<dbReference type="GO" id="GO:0034765">
    <property type="term" value="P:regulation of monoatomic ion transmembrane transport"/>
    <property type="evidence" value="ECO:0007669"/>
    <property type="project" value="TreeGrafter"/>
</dbReference>
<evidence type="ECO:0000256" key="1">
    <source>
        <dbReference type="ARBA" id="ARBA00004141"/>
    </source>
</evidence>
<evidence type="ECO:0000259" key="13">
    <source>
        <dbReference type="Pfam" id="PF07885"/>
    </source>
</evidence>
<evidence type="ECO:0000256" key="7">
    <source>
        <dbReference type="ARBA" id="ARBA00022989"/>
    </source>
</evidence>
<evidence type="ECO:0000256" key="10">
    <source>
        <dbReference type="ARBA" id="ARBA00023303"/>
    </source>
</evidence>
<comment type="caution">
    <text evidence="15">The sequence shown here is derived from an EMBL/GenBank/DDBJ whole genome shotgun (WGS) entry which is preliminary data.</text>
</comment>
<keyword evidence="8" id="KW-0406">Ion transport</keyword>
<feature type="domain" description="Inward rectifier potassium channel C-terminal" evidence="14">
    <location>
        <begin position="163"/>
        <end position="318"/>
    </location>
</feature>
<dbReference type="InterPro" id="IPR014756">
    <property type="entry name" value="Ig_E-set"/>
</dbReference>
<dbReference type="PANTHER" id="PTHR11767">
    <property type="entry name" value="INWARD RECTIFIER POTASSIUM CHANNEL"/>
    <property type="match status" value="1"/>
</dbReference>
<proteinExistence type="predicted"/>
<name>A0A840TVK4_9BACT</name>
<keyword evidence="5" id="KW-0851">Voltage-gated channel</keyword>
<dbReference type="Gene3D" id="1.10.287.70">
    <property type="match status" value="1"/>
</dbReference>
<feature type="transmembrane region" description="Helical" evidence="12">
    <location>
        <begin position="62"/>
        <end position="86"/>
    </location>
</feature>
<evidence type="ECO:0000313" key="15">
    <source>
        <dbReference type="EMBL" id="MBB5285612.1"/>
    </source>
</evidence>
<evidence type="ECO:0000259" key="14">
    <source>
        <dbReference type="Pfam" id="PF17655"/>
    </source>
</evidence>
<dbReference type="Pfam" id="PF07885">
    <property type="entry name" value="Ion_trans_2"/>
    <property type="match status" value="1"/>
</dbReference>
<keyword evidence="4 12" id="KW-0812">Transmembrane</keyword>
<keyword evidence="2" id="KW-0813">Transport</keyword>
<accession>A0A840TVK4</accession>
<feature type="compositionally biased region" description="Polar residues" evidence="11">
    <location>
        <begin position="14"/>
        <end position="23"/>
    </location>
</feature>
<dbReference type="InterPro" id="IPR013099">
    <property type="entry name" value="K_chnl_dom"/>
</dbReference>
<dbReference type="GO" id="GO:1990573">
    <property type="term" value="P:potassium ion import across plasma membrane"/>
    <property type="evidence" value="ECO:0007669"/>
    <property type="project" value="TreeGrafter"/>
</dbReference>
<evidence type="ECO:0000256" key="11">
    <source>
        <dbReference type="SAM" id="MobiDB-lite"/>
    </source>
</evidence>
<keyword evidence="7 12" id="KW-1133">Transmembrane helix</keyword>
<keyword evidence="6" id="KW-0630">Potassium</keyword>
<evidence type="ECO:0000256" key="4">
    <source>
        <dbReference type="ARBA" id="ARBA00022692"/>
    </source>
</evidence>
<feature type="transmembrane region" description="Helical" evidence="12">
    <location>
        <begin position="132"/>
        <end position="154"/>
    </location>
</feature>
<dbReference type="InterPro" id="IPR041647">
    <property type="entry name" value="IRK_C"/>
</dbReference>
<dbReference type="Gene3D" id="2.60.40.1400">
    <property type="entry name" value="G protein-activated inward rectifier potassium channel 1"/>
    <property type="match status" value="1"/>
</dbReference>
<dbReference type="SUPFAM" id="SSF81296">
    <property type="entry name" value="E set domains"/>
    <property type="match status" value="1"/>
</dbReference>
<dbReference type="GO" id="GO:0005242">
    <property type="term" value="F:inward rectifier potassium channel activity"/>
    <property type="evidence" value="ECO:0007669"/>
    <property type="project" value="InterPro"/>
</dbReference>
<evidence type="ECO:0000256" key="8">
    <source>
        <dbReference type="ARBA" id="ARBA00023065"/>
    </source>
</evidence>
<dbReference type="InterPro" id="IPR013518">
    <property type="entry name" value="K_chnl_inward-rec_Kir_cyto"/>
</dbReference>
<evidence type="ECO:0000256" key="3">
    <source>
        <dbReference type="ARBA" id="ARBA00022538"/>
    </source>
</evidence>
<dbReference type="GO" id="GO:0005886">
    <property type="term" value="C:plasma membrane"/>
    <property type="evidence" value="ECO:0007669"/>
    <property type="project" value="TreeGrafter"/>
</dbReference>
<evidence type="ECO:0000256" key="5">
    <source>
        <dbReference type="ARBA" id="ARBA00022882"/>
    </source>
</evidence>
<dbReference type="PRINTS" id="PR01320">
    <property type="entry name" value="KIRCHANNEL"/>
</dbReference>
<sequence length="321" mass="36347">MSRASLSGKKSKSIDNTGFSPNSDAAGRRLINRDGTVSLRKKGIPFYERISIYHSLLRMPRLYFILTVFGIYTSLNIIFATIYFSLGPDSLEGTLLADSLSERYLQAFFFSSQTLTTVGYGHISPVGFVTNVVASIESFIGIMSFALVTGMFYARFSRPEAYIRFSDHFLVAPYREGKALMFRLATTKNNHLTDVEAEVTAAIHVTEHGKATTKFYQLALEFSKINSLGVSWTVVHPLDENSPFSDFTQQDFTAGRLELMITIRAFDDHFSNTVQQRTSYIQQEMVYGARFLPMYEQSKDGKYLHALLDKLNDTETVTWQH</sequence>
<dbReference type="RefSeq" id="WP_184175957.1">
    <property type="nucleotide sequence ID" value="NZ_JACHGF010000006.1"/>
</dbReference>
<evidence type="ECO:0000256" key="12">
    <source>
        <dbReference type="SAM" id="Phobius"/>
    </source>
</evidence>